<feature type="compositionally biased region" description="Low complexity" evidence="1">
    <location>
        <begin position="239"/>
        <end position="259"/>
    </location>
</feature>
<protein>
    <submittedName>
        <fullName evidence="3">Helicase-associated domain-containing protein</fullName>
    </submittedName>
</protein>
<proteinExistence type="predicted"/>
<accession>A0ABN2TMN0</accession>
<feature type="region of interest" description="Disordered" evidence="1">
    <location>
        <begin position="1"/>
        <end position="28"/>
    </location>
</feature>
<keyword evidence="4" id="KW-1185">Reference proteome</keyword>
<organism evidence="3 4">
    <name type="scientific">Catenulispora yoronensis</name>
    <dbReference type="NCBI Taxonomy" id="450799"/>
    <lineage>
        <taxon>Bacteria</taxon>
        <taxon>Bacillati</taxon>
        <taxon>Actinomycetota</taxon>
        <taxon>Actinomycetes</taxon>
        <taxon>Catenulisporales</taxon>
        <taxon>Catenulisporaceae</taxon>
        <taxon>Catenulispora</taxon>
    </lineage>
</organism>
<keyword evidence="3" id="KW-0067">ATP-binding</keyword>
<comment type="caution">
    <text evidence="3">The sequence shown here is derived from an EMBL/GenBank/DDBJ whole genome shotgun (WGS) entry which is preliminary data.</text>
</comment>
<reference evidence="3 4" key="1">
    <citation type="journal article" date="2019" name="Int. J. Syst. Evol. Microbiol.">
        <title>The Global Catalogue of Microorganisms (GCM) 10K type strain sequencing project: providing services to taxonomists for standard genome sequencing and annotation.</title>
        <authorList>
            <consortium name="The Broad Institute Genomics Platform"/>
            <consortium name="The Broad Institute Genome Sequencing Center for Infectious Disease"/>
            <person name="Wu L."/>
            <person name="Ma J."/>
        </authorList>
    </citation>
    <scope>NUCLEOTIDE SEQUENCE [LARGE SCALE GENOMIC DNA]</scope>
    <source>
        <strain evidence="3 4">JCM 16014</strain>
    </source>
</reference>
<keyword evidence="3" id="KW-0378">Hydrolase</keyword>
<dbReference type="EMBL" id="BAAAQN010000002">
    <property type="protein sequence ID" value="GAA2013659.1"/>
    <property type="molecule type" value="Genomic_DNA"/>
</dbReference>
<name>A0ABN2TMN0_9ACTN</name>
<feature type="domain" description="Helicase XPB/Ssl2 N-terminal" evidence="2">
    <location>
        <begin position="561"/>
        <end position="683"/>
    </location>
</feature>
<evidence type="ECO:0000313" key="3">
    <source>
        <dbReference type="EMBL" id="GAA2013659.1"/>
    </source>
</evidence>
<gene>
    <name evidence="3" type="ORF">GCM10009839_05560</name>
</gene>
<keyword evidence="3" id="KW-0547">Nucleotide-binding</keyword>
<keyword evidence="3" id="KW-0347">Helicase</keyword>
<feature type="region of interest" description="Disordered" evidence="1">
    <location>
        <begin position="233"/>
        <end position="270"/>
    </location>
</feature>
<evidence type="ECO:0000256" key="1">
    <source>
        <dbReference type="SAM" id="MobiDB-lite"/>
    </source>
</evidence>
<dbReference type="InterPro" id="IPR032830">
    <property type="entry name" value="XPB/Ssl2_N"/>
</dbReference>
<sequence>MGDPAPGGVSQSSDTAGPPAAPAGAPVVRRRSLADELRSWSADRLAELLAARPDLAVPPPASIAALAERASQRASVALAMDRLDAFTLQVLQALAVSPEPVTAASTTALLGVPDDGRVPEAVATLRDAALVWGPDEGLRPLVNAREALGENPVGLGPPLVSALNNSSPAWLQGVLRRLGLHATADPVTAVGALAALAADPPRMRAVLDQAPAGAEAVLEKLVWGPPFGRVGPWIGGSRPGAPAADPDAAPGPDAEPLGDSPESTAADGGSPLEWLLERGILGRWTEDTVVLPREIAFFLRRHVFGSGLHRDLAADPPAVPVARHDARHADEAAAAAATAAPRRVEELLDAWASGPPGVLRSGGAGIRDLRRTALLLDVSEEEAAFFAELAYSAGLVAADLASGFWLPTPAYDRWLDLTPDRRWAELAAAWLVSDRAAGRVGVPDDRNRQVAPLSPEVASWAVPELRRDLLGELDRLPAGGTAAVDALVDRLFWERPRRSGPAVRQLVDWTLREAVWLGLVAPVRGAAGILSAHGRAALLGLPRDALAAALSAALPDPVRHVLIQGDLTAIAPGPLAPDVAREMALVADIESAGAATVYRFTTASVRRAFDAGRAADDLHAFLAEHSLHEIPQALTYLVDDVARRHGRIRVGAAVSYVRADNDAALSEMLADRRTGGLGLRRIAPGVAVSELPPEELLEGLRANGYAPMAENEDGSGATPVVATPRSRRATSFHPYAVQRPALPGSAAVVALAEDLAAGG</sequence>
<evidence type="ECO:0000313" key="4">
    <source>
        <dbReference type="Proteomes" id="UP001500751"/>
    </source>
</evidence>
<dbReference type="Pfam" id="PF13625">
    <property type="entry name" value="Helicase_C_3"/>
    <property type="match status" value="1"/>
</dbReference>
<dbReference type="Proteomes" id="UP001500751">
    <property type="component" value="Unassembled WGS sequence"/>
</dbReference>
<dbReference type="GO" id="GO:0004386">
    <property type="term" value="F:helicase activity"/>
    <property type="evidence" value="ECO:0007669"/>
    <property type="project" value="UniProtKB-KW"/>
</dbReference>
<evidence type="ECO:0000259" key="2">
    <source>
        <dbReference type="Pfam" id="PF13625"/>
    </source>
</evidence>
<feature type="compositionally biased region" description="Low complexity" evidence="1">
    <location>
        <begin position="16"/>
        <end position="26"/>
    </location>
</feature>